<reference evidence="1 2" key="1">
    <citation type="submission" date="2019-01" db="EMBL/GenBank/DDBJ databases">
        <title>Complete genome sequence of Cohnella hallensis HS21 isolated from Korean fir (Abies koreana) rhizospheric soil.</title>
        <authorList>
            <person name="Jiang L."/>
            <person name="Kang S.W."/>
            <person name="Kim S."/>
            <person name="Jung J."/>
            <person name="Kim C.Y."/>
            <person name="Kim D.H."/>
            <person name="Kim S.W."/>
            <person name="Lee J."/>
        </authorList>
    </citation>
    <scope>NUCLEOTIDE SEQUENCE [LARGE SCALE GENOMIC DNA]</scope>
    <source>
        <strain evidence="1 2">HS21</strain>
    </source>
</reference>
<dbReference type="EMBL" id="AP019400">
    <property type="protein sequence ID" value="BBI31294.1"/>
    <property type="molecule type" value="Genomic_DNA"/>
</dbReference>
<protein>
    <submittedName>
        <fullName evidence="1">Uncharacterized protein</fullName>
    </submittedName>
</protein>
<keyword evidence="2" id="KW-1185">Reference proteome</keyword>
<dbReference type="AlphaFoldDB" id="A0A3T1CZN5"/>
<organism evidence="1 2">
    <name type="scientific">Cohnella abietis</name>
    <dbReference type="NCBI Taxonomy" id="2507935"/>
    <lineage>
        <taxon>Bacteria</taxon>
        <taxon>Bacillati</taxon>
        <taxon>Bacillota</taxon>
        <taxon>Bacilli</taxon>
        <taxon>Bacillales</taxon>
        <taxon>Paenibacillaceae</taxon>
        <taxon>Cohnella</taxon>
    </lineage>
</organism>
<sequence>MQDAEKVLISSKPANRWSAQISTLFTLIFTAVDRWYNKFDKFNRIDAGLVTYE</sequence>
<evidence type="ECO:0000313" key="1">
    <source>
        <dbReference type="EMBL" id="BBI31294.1"/>
    </source>
</evidence>
<dbReference type="Proteomes" id="UP000289856">
    <property type="component" value="Chromosome"/>
</dbReference>
<name>A0A3T1CZN5_9BACL</name>
<accession>A0A3T1CZN5</accession>
<proteinExistence type="predicted"/>
<evidence type="ECO:0000313" key="2">
    <source>
        <dbReference type="Proteomes" id="UP000289856"/>
    </source>
</evidence>
<gene>
    <name evidence="1" type="ORF">KCTCHS21_06930</name>
</gene>
<dbReference type="KEGG" id="cohn:KCTCHS21_06930"/>